<feature type="transmembrane region" description="Helical" evidence="5">
    <location>
        <begin position="234"/>
        <end position="255"/>
    </location>
</feature>
<evidence type="ECO:0000256" key="1">
    <source>
        <dbReference type="ARBA" id="ARBA00004370"/>
    </source>
</evidence>
<keyword evidence="8" id="KW-1185">Reference proteome</keyword>
<accession>A0A0B1TK78</accession>
<feature type="transmembrane region" description="Helical" evidence="5">
    <location>
        <begin position="118"/>
        <end position="144"/>
    </location>
</feature>
<evidence type="ECO:0000256" key="4">
    <source>
        <dbReference type="ARBA" id="ARBA00023136"/>
    </source>
</evidence>
<dbReference type="EMBL" id="KN549837">
    <property type="protein sequence ID" value="KHJ95825.1"/>
    <property type="molecule type" value="Genomic_DNA"/>
</dbReference>
<keyword evidence="2 5" id="KW-0812">Transmembrane</keyword>
<dbReference type="PANTHER" id="PTHR46955:SF3">
    <property type="entry name" value="G_PROTEIN_RECEP_F1_2 DOMAIN-CONTAINING PROTEIN"/>
    <property type="match status" value="1"/>
</dbReference>
<dbReference type="InterPro" id="IPR017452">
    <property type="entry name" value="GPCR_Rhodpsn_7TM"/>
</dbReference>
<feature type="transmembrane region" description="Helical" evidence="5">
    <location>
        <begin position="69"/>
        <end position="87"/>
    </location>
</feature>
<evidence type="ECO:0000259" key="6">
    <source>
        <dbReference type="PROSITE" id="PS50262"/>
    </source>
</evidence>
<feature type="domain" description="G-protein coupled receptors family 1 profile" evidence="6">
    <location>
        <begin position="21"/>
        <end position="338"/>
    </location>
</feature>
<dbReference type="SUPFAM" id="SSF81321">
    <property type="entry name" value="Family A G protein-coupled receptor-like"/>
    <property type="match status" value="1"/>
</dbReference>
<reference evidence="7 8" key="1">
    <citation type="submission" date="2014-03" db="EMBL/GenBank/DDBJ databases">
        <title>Draft genome of the hookworm Oesophagostomum dentatum.</title>
        <authorList>
            <person name="Mitreva M."/>
        </authorList>
    </citation>
    <scope>NUCLEOTIDE SEQUENCE [LARGE SCALE GENOMIC DNA]</scope>
    <source>
        <strain evidence="7 8">OD-Hann</strain>
    </source>
</reference>
<feature type="transmembrane region" description="Helical" evidence="5">
    <location>
        <begin position="6"/>
        <end position="27"/>
    </location>
</feature>
<dbReference type="Proteomes" id="UP000053660">
    <property type="component" value="Unassembled WGS sequence"/>
</dbReference>
<dbReference type="InterPro" id="IPR019420">
    <property type="entry name" value="7TM_GPCR_serpentine_rcpt_Srbc"/>
</dbReference>
<protein>
    <recommendedName>
        <fullName evidence="6">G-protein coupled receptors family 1 profile domain-containing protein</fullName>
    </recommendedName>
</protein>
<feature type="transmembrane region" description="Helical" evidence="5">
    <location>
        <begin position="322"/>
        <end position="341"/>
    </location>
</feature>
<keyword evidence="4 5" id="KW-0472">Membrane</keyword>
<evidence type="ECO:0000313" key="8">
    <source>
        <dbReference type="Proteomes" id="UP000053660"/>
    </source>
</evidence>
<dbReference type="Pfam" id="PF10316">
    <property type="entry name" value="7TM_GPCR_Srbc"/>
    <property type="match status" value="1"/>
</dbReference>
<proteinExistence type="predicted"/>
<feature type="transmembrane region" description="Helical" evidence="5">
    <location>
        <begin position="94"/>
        <end position="112"/>
    </location>
</feature>
<dbReference type="PANTHER" id="PTHR46955">
    <property type="entry name" value="PROTEIN CBG01349-RELATED"/>
    <property type="match status" value="1"/>
</dbReference>
<dbReference type="InterPro" id="IPR052322">
    <property type="entry name" value="Mito_rRNA_Mtase_NSUN4"/>
</dbReference>
<dbReference type="PROSITE" id="PS50262">
    <property type="entry name" value="G_PROTEIN_RECEP_F1_2"/>
    <property type="match status" value="1"/>
</dbReference>
<organism evidence="7 8">
    <name type="scientific">Oesophagostomum dentatum</name>
    <name type="common">Nodular worm</name>
    <dbReference type="NCBI Taxonomy" id="61180"/>
    <lineage>
        <taxon>Eukaryota</taxon>
        <taxon>Metazoa</taxon>
        <taxon>Ecdysozoa</taxon>
        <taxon>Nematoda</taxon>
        <taxon>Chromadorea</taxon>
        <taxon>Rhabditida</taxon>
        <taxon>Rhabditina</taxon>
        <taxon>Rhabditomorpha</taxon>
        <taxon>Strongyloidea</taxon>
        <taxon>Strongylidae</taxon>
        <taxon>Oesophagostomum</taxon>
    </lineage>
</organism>
<evidence type="ECO:0000256" key="3">
    <source>
        <dbReference type="ARBA" id="ARBA00022989"/>
    </source>
</evidence>
<dbReference type="OrthoDB" id="5794962at2759"/>
<feature type="transmembrane region" description="Helical" evidence="5">
    <location>
        <begin position="288"/>
        <end position="316"/>
    </location>
</feature>
<name>A0A0B1TK78_OESDE</name>
<evidence type="ECO:0000313" key="7">
    <source>
        <dbReference type="EMBL" id="KHJ95825.1"/>
    </source>
</evidence>
<evidence type="ECO:0000256" key="2">
    <source>
        <dbReference type="ARBA" id="ARBA00022692"/>
    </source>
</evidence>
<evidence type="ECO:0000256" key="5">
    <source>
        <dbReference type="SAM" id="Phobius"/>
    </source>
</evidence>
<dbReference type="GO" id="GO:0016020">
    <property type="term" value="C:membrane"/>
    <property type="evidence" value="ECO:0007669"/>
    <property type="project" value="UniProtKB-SubCell"/>
</dbReference>
<sequence length="389" mass="44035">MDFFLVTDIVVLVLDLLAILFNDFILFTLSRIKKDNISIRLVAFLTITDFVHAVARGKSKERGEKLRKTMHTLISTYLCYLCPPYVLCKFFQRLYFSVASYAVYLTSMWNPVEIDMNPYIVMISGVPLIIQLKVSLSVTIAIALDRMLALYIPVRYRMISRTKFTTAAFVVALLFGICDTVLEFWLSPFNPRTNCAAIGCFVSTRFRHYWGTSNMVCWSSVTFLNAFLPSLAEILLFQIMGLIVILLSLFVLVKLQQIELRSRKSRIMPAYEGSKFTQKKIQANRSSASFLLCSLVCITIPSVVVGGAELFGFSLFEYIGPFYLVGLLCASCLNCVVHALFNTELRSCLRARTSELRSNGWTSFAQRRAEVGTKSVSNASRVHNETSRQ</sequence>
<comment type="subcellular location">
    <subcellularLocation>
        <location evidence="1">Membrane</location>
    </subcellularLocation>
</comment>
<feature type="transmembrane region" description="Helical" evidence="5">
    <location>
        <begin position="164"/>
        <end position="186"/>
    </location>
</feature>
<feature type="transmembrane region" description="Helical" evidence="5">
    <location>
        <begin position="39"/>
        <end position="57"/>
    </location>
</feature>
<keyword evidence="3 5" id="KW-1133">Transmembrane helix</keyword>
<dbReference type="AlphaFoldDB" id="A0A0B1TK78"/>
<gene>
    <name evidence="7" type="ORF">OESDEN_04223</name>
</gene>
<dbReference type="Gene3D" id="1.20.1070.10">
    <property type="entry name" value="Rhodopsin 7-helix transmembrane proteins"/>
    <property type="match status" value="1"/>
</dbReference>